<evidence type="ECO:0000256" key="3">
    <source>
        <dbReference type="RuleBase" id="RU003719"/>
    </source>
</evidence>
<evidence type="ECO:0000256" key="2">
    <source>
        <dbReference type="ARBA" id="ARBA00023002"/>
    </source>
</evidence>
<accession>A0A673JIQ0</accession>
<dbReference type="InterPro" id="IPR006140">
    <property type="entry name" value="D-isomer_DH_NAD-bd"/>
</dbReference>
<keyword evidence="2 3" id="KW-0560">Oxidoreductase</keyword>
<reference evidence="6" key="1">
    <citation type="submission" date="2025-08" db="UniProtKB">
        <authorList>
            <consortium name="Ensembl"/>
        </authorList>
    </citation>
    <scope>IDENTIFICATION</scope>
</reference>
<dbReference type="GO" id="GO:0016618">
    <property type="term" value="F:hydroxypyruvate reductase [NAD(P)H] activity"/>
    <property type="evidence" value="ECO:0007669"/>
    <property type="project" value="TreeGrafter"/>
</dbReference>
<organism evidence="6 7">
    <name type="scientific">Sinocyclocheilus rhinocerous</name>
    <dbReference type="NCBI Taxonomy" id="307959"/>
    <lineage>
        <taxon>Eukaryota</taxon>
        <taxon>Metazoa</taxon>
        <taxon>Chordata</taxon>
        <taxon>Craniata</taxon>
        <taxon>Vertebrata</taxon>
        <taxon>Euteleostomi</taxon>
        <taxon>Actinopterygii</taxon>
        <taxon>Neopterygii</taxon>
        <taxon>Teleostei</taxon>
        <taxon>Ostariophysi</taxon>
        <taxon>Cypriniformes</taxon>
        <taxon>Cyprinidae</taxon>
        <taxon>Cyprininae</taxon>
        <taxon>Sinocyclocheilus</taxon>
    </lineage>
</organism>
<dbReference type="GO" id="GO:0030267">
    <property type="term" value="F:glyoxylate reductase (NADPH) activity"/>
    <property type="evidence" value="ECO:0007669"/>
    <property type="project" value="TreeGrafter"/>
</dbReference>
<evidence type="ECO:0000256" key="1">
    <source>
        <dbReference type="ARBA" id="ARBA00005854"/>
    </source>
</evidence>
<dbReference type="InterPro" id="IPR050223">
    <property type="entry name" value="D-isomer_2-hydroxyacid_DH"/>
</dbReference>
<evidence type="ECO:0000313" key="6">
    <source>
        <dbReference type="Ensembl" id="ENSSRHP00000051652.1"/>
    </source>
</evidence>
<feature type="domain" description="D-isomer specific 2-hydroxyacid dehydrogenase NAD-binding" evidence="5">
    <location>
        <begin position="109"/>
        <end position="241"/>
    </location>
</feature>
<evidence type="ECO:0000313" key="7">
    <source>
        <dbReference type="Proteomes" id="UP000472270"/>
    </source>
</evidence>
<dbReference type="GO" id="GO:0051287">
    <property type="term" value="F:NAD binding"/>
    <property type="evidence" value="ECO:0007669"/>
    <property type="project" value="InterPro"/>
</dbReference>
<evidence type="ECO:0000259" key="4">
    <source>
        <dbReference type="Pfam" id="PF00389"/>
    </source>
</evidence>
<comment type="similarity">
    <text evidence="1 3">Belongs to the D-isomer specific 2-hydroxyacid dehydrogenase family.</text>
</comment>
<dbReference type="PANTHER" id="PTHR10996:SF257">
    <property type="entry name" value="GLYOXYLATE REDUCTASE 1"/>
    <property type="match status" value="1"/>
</dbReference>
<dbReference type="PANTHER" id="PTHR10996">
    <property type="entry name" value="2-HYDROXYACID DEHYDROGENASE-RELATED"/>
    <property type="match status" value="1"/>
</dbReference>
<dbReference type="InterPro" id="IPR036291">
    <property type="entry name" value="NAD(P)-bd_dom_sf"/>
</dbReference>
<protein>
    <submittedName>
        <fullName evidence="6">Zgc:136493</fullName>
    </submittedName>
</protein>
<dbReference type="InterPro" id="IPR006139">
    <property type="entry name" value="D-isomer_2_OHA_DH_cat_dom"/>
</dbReference>
<dbReference type="Ensembl" id="ENSSRHT00000053106.1">
    <property type="protein sequence ID" value="ENSSRHP00000051652.1"/>
    <property type="gene ID" value="ENSSRHG00000026000.1"/>
</dbReference>
<dbReference type="SUPFAM" id="SSF52283">
    <property type="entry name" value="Formate/glycerate dehydrogenase catalytic domain-like"/>
    <property type="match status" value="1"/>
</dbReference>
<dbReference type="SUPFAM" id="SSF51735">
    <property type="entry name" value="NAD(P)-binding Rossmann-fold domains"/>
    <property type="match status" value="1"/>
</dbReference>
<dbReference type="GO" id="GO:0005829">
    <property type="term" value="C:cytosol"/>
    <property type="evidence" value="ECO:0007669"/>
    <property type="project" value="TreeGrafter"/>
</dbReference>
<dbReference type="AlphaFoldDB" id="A0A673JIQ0"/>
<dbReference type="Pfam" id="PF00389">
    <property type="entry name" value="2-Hacid_dh"/>
    <property type="match status" value="1"/>
</dbReference>
<name>A0A673JIQ0_9TELE</name>
<proteinExistence type="inferred from homology"/>
<sequence length="274" mass="30514">MEKPCILATTLGVPRGIWFVQRKADFADKIQALFVWGGVIKVDQNLLKSLSNLKGVDHLDNPLINRFGVKVSNTPHVVDNATADIGMSLMLASARKIVEDEGHNFSKFRDGATLGIIGMGRIEYKDEMFETKILYHNRNRRPESDERAVGATYFASMKELLQRSDFVMVVVNLSPQTHKLIGAKEFALMKPNSTFINISRGNVIGWNKAIQLKRNVTYPEPLPRDHPLLSFPNVIVLPHVGTHTVETSQIMVERMVTNALAAVTGGQLPDEVKA</sequence>
<evidence type="ECO:0000259" key="5">
    <source>
        <dbReference type="Pfam" id="PF02826"/>
    </source>
</evidence>
<reference evidence="6" key="2">
    <citation type="submission" date="2025-09" db="UniProtKB">
        <authorList>
            <consortium name="Ensembl"/>
        </authorList>
    </citation>
    <scope>IDENTIFICATION</scope>
</reference>
<keyword evidence="7" id="KW-1185">Reference proteome</keyword>
<dbReference type="Pfam" id="PF02826">
    <property type="entry name" value="2-Hacid_dh_C"/>
    <property type="match status" value="1"/>
</dbReference>
<dbReference type="Gene3D" id="3.40.50.720">
    <property type="entry name" value="NAD(P)-binding Rossmann-like Domain"/>
    <property type="match status" value="2"/>
</dbReference>
<dbReference type="Proteomes" id="UP000472270">
    <property type="component" value="Unassembled WGS sequence"/>
</dbReference>
<feature type="domain" description="D-isomer specific 2-hydroxyacid dehydrogenase catalytic" evidence="4">
    <location>
        <begin position="27"/>
        <end position="272"/>
    </location>
</feature>